<dbReference type="PANTHER" id="PTHR42973">
    <property type="entry name" value="BINDING OXIDOREDUCTASE, PUTATIVE (AFU_ORTHOLOGUE AFUA_1G17690)-RELATED"/>
    <property type="match status" value="1"/>
</dbReference>
<keyword evidence="3" id="KW-0274">FAD</keyword>
<evidence type="ECO:0000256" key="1">
    <source>
        <dbReference type="ARBA" id="ARBA00005466"/>
    </source>
</evidence>
<keyword evidence="8" id="KW-1185">Reference proteome</keyword>
<comment type="similarity">
    <text evidence="1">Belongs to the oxygen-dependent FAD-linked oxidoreductase family.</text>
</comment>
<gene>
    <name evidence="7" type="ORF">PG993_012140</name>
</gene>
<dbReference type="InterPro" id="IPR016167">
    <property type="entry name" value="FAD-bd_PCMH_sub1"/>
</dbReference>
<dbReference type="InterPro" id="IPR016169">
    <property type="entry name" value="FAD-bd_PCMH_sub2"/>
</dbReference>
<dbReference type="InterPro" id="IPR016166">
    <property type="entry name" value="FAD-bd_PCMH"/>
</dbReference>
<feature type="domain" description="FAD-binding PCMH-type" evidence="6">
    <location>
        <begin position="81"/>
        <end position="252"/>
    </location>
</feature>
<dbReference type="SUPFAM" id="SSF56176">
    <property type="entry name" value="FAD-binding/transporter-associated domain-like"/>
    <property type="match status" value="1"/>
</dbReference>
<evidence type="ECO:0000256" key="2">
    <source>
        <dbReference type="ARBA" id="ARBA00022630"/>
    </source>
</evidence>
<evidence type="ECO:0000256" key="3">
    <source>
        <dbReference type="ARBA" id="ARBA00022827"/>
    </source>
</evidence>
<dbReference type="Proteomes" id="UP001444661">
    <property type="component" value="Unassembled WGS sequence"/>
</dbReference>
<feature type="signal peptide" evidence="5">
    <location>
        <begin position="1"/>
        <end position="23"/>
    </location>
</feature>
<sequence>MNTFFGRIACGLVFLQFMGASVALPHPAAPEYFHDVPFTRRDVPVAQIQRELGSLLSKGTVIIGPSDAGWANATERWNTATEPRDLKLVVRPAQESDVSKIVKYCNRNSIEFLATNRGHGASESVATLRGIEIDMKGLTSIKIQPGGKSVLVQGGQYIGDVVRTLWAAGYVTSTGSNNCVGFVGPALGGGHGRYQGLHGLASDNFINLNVVLADGSTIKVNKDSHSDLFWALQGAGHNFGIVTSAESKIYPRKIDTWHYHNYVWSQDKLEVLFERLNAFHKDGKTPPEMGVEFGSMLINPSFNTTDPVLSWNFAYAGSAEAAEKLLKPFNDIPALSQEKGDVPYPEIAGIQGMAEGGPGCLSNLKAGTSVGLRTYNVTSQRQILTLFNATMASYPTLAAGGVIFYEGYSTKTVQAVDPALTAYPHRDDLHLAFTTFVIPSSELMAPAQKLAIAIRDVWYASQPGRRPTTYSNYATGDESLESIYGYEPWRMQRLLGLKAKYDPHNRFRFYVPLIKG</sequence>
<reference evidence="7 8" key="1">
    <citation type="submission" date="2023-01" db="EMBL/GenBank/DDBJ databases">
        <title>Analysis of 21 Apiospora genomes using comparative genomics revels a genus with tremendous synthesis potential of carbohydrate active enzymes and secondary metabolites.</title>
        <authorList>
            <person name="Sorensen T."/>
        </authorList>
    </citation>
    <scope>NUCLEOTIDE SEQUENCE [LARGE SCALE GENOMIC DNA]</scope>
    <source>
        <strain evidence="7 8">CBS 33761</strain>
    </source>
</reference>
<feature type="chain" id="PRO_5046341673" description="FAD-binding PCMH-type domain-containing protein" evidence="5">
    <location>
        <begin position="24"/>
        <end position="516"/>
    </location>
</feature>
<dbReference type="PROSITE" id="PS51387">
    <property type="entry name" value="FAD_PCMH"/>
    <property type="match status" value="1"/>
</dbReference>
<protein>
    <recommendedName>
        <fullName evidence="6">FAD-binding PCMH-type domain-containing protein</fullName>
    </recommendedName>
</protein>
<evidence type="ECO:0000256" key="4">
    <source>
        <dbReference type="ARBA" id="ARBA00023002"/>
    </source>
</evidence>
<dbReference type="PANTHER" id="PTHR42973:SF8">
    <property type="entry name" value="FAD-BINDING PCMH-TYPE DOMAIN-CONTAINING PROTEIN"/>
    <property type="match status" value="1"/>
</dbReference>
<comment type="caution">
    <text evidence="7">The sequence shown here is derived from an EMBL/GenBank/DDBJ whole genome shotgun (WGS) entry which is preliminary data.</text>
</comment>
<proteinExistence type="inferred from homology"/>
<dbReference type="Pfam" id="PF01565">
    <property type="entry name" value="FAD_binding_4"/>
    <property type="match status" value="1"/>
</dbReference>
<dbReference type="Gene3D" id="3.40.462.20">
    <property type="match status" value="1"/>
</dbReference>
<dbReference type="Gene3D" id="3.30.43.10">
    <property type="entry name" value="Uridine Diphospho-n-acetylenolpyruvylglucosamine Reductase, domain 2"/>
    <property type="match status" value="1"/>
</dbReference>
<evidence type="ECO:0000313" key="8">
    <source>
        <dbReference type="Proteomes" id="UP001444661"/>
    </source>
</evidence>
<name>A0ABR1S1N4_9PEZI</name>
<accession>A0ABR1S1N4</accession>
<keyword evidence="4" id="KW-0560">Oxidoreductase</keyword>
<keyword evidence="5" id="KW-0732">Signal</keyword>
<dbReference type="InterPro" id="IPR050416">
    <property type="entry name" value="FAD-linked_Oxidoreductase"/>
</dbReference>
<keyword evidence="2" id="KW-0285">Flavoprotein</keyword>
<dbReference type="EMBL" id="JAQQWK010000011">
    <property type="protein sequence ID" value="KAK8024074.1"/>
    <property type="molecule type" value="Genomic_DNA"/>
</dbReference>
<dbReference type="InterPro" id="IPR036318">
    <property type="entry name" value="FAD-bd_PCMH-like_sf"/>
</dbReference>
<evidence type="ECO:0000259" key="6">
    <source>
        <dbReference type="PROSITE" id="PS51387"/>
    </source>
</evidence>
<evidence type="ECO:0000256" key="5">
    <source>
        <dbReference type="SAM" id="SignalP"/>
    </source>
</evidence>
<organism evidence="7 8">
    <name type="scientific">Apiospora rasikravindrae</name>
    <dbReference type="NCBI Taxonomy" id="990691"/>
    <lineage>
        <taxon>Eukaryota</taxon>
        <taxon>Fungi</taxon>
        <taxon>Dikarya</taxon>
        <taxon>Ascomycota</taxon>
        <taxon>Pezizomycotina</taxon>
        <taxon>Sordariomycetes</taxon>
        <taxon>Xylariomycetidae</taxon>
        <taxon>Amphisphaeriales</taxon>
        <taxon>Apiosporaceae</taxon>
        <taxon>Apiospora</taxon>
    </lineage>
</organism>
<dbReference type="Gene3D" id="3.30.465.10">
    <property type="match status" value="1"/>
</dbReference>
<dbReference type="InterPro" id="IPR006094">
    <property type="entry name" value="Oxid_FAD_bind_N"/>
</dbReference>
<evidence type="ECO:0000313" key="7">
    <source>
        <dbReference type="EMBL" id="KAK8024074.1"/>
    </source>
</evidence>